<feature type="region of interest" description="Disordered" evidence="11">
    <location>
        <begin position="1"/>
        <end position="22"/>
    </location>
</feature>
<feature type="transmembrane region" description="Helical" evidence="10">
    <location>
        <begin position="170"/>
        <end position="191"/>
    </location>
</feature>
<dbReference type="STRING" id="587636.SAMN05216199_1631"/>
<feature type="domain" description="ABC transmembrane type-2" evidence="12">
    <location>
        <begin position="60"/>
        <end position="295"/>
    </location>
</feature>
<dbReference type="InterPro" id="IPR013525">
    <property type="entry name" value="ABC2_TM"/>
</dbReference>
<feature type="transmembrane region" description="Helical" evidence="10">
    <location>
        <begin position="274"/>
        <end position="292"/>
    </location>
</feature>
<dbReference type="PANTHER" id="PTHR30413:SF8">
    <property type="entry name" value="TRANSPORT PERMEASE PROTEIN"/>
    <property type="match status" value="1"/>
</dbReference>
<comment type="subcellular location">
    <subcellularLocation>
        <location evidence="1">Cell inner membrane</location>
        <topology evidence="1">Multi-pass membrane protein</topology>
    </subcellularLocation>
    <subcellularLocation>
        <location evidence="10">Cell membrane</location>
        <topology evidence="10">Multi-pass membrane protein</topology>
    </subcellularLocation>
</comment>
<keyword evidence="5" id="KW-0997">Cell inner membrane</keyword>
<evidence type="ECO:0000259" key="12">
    <source>
        <dbReference type="PROSITE" id="PS51012"/>
    </source>
</evidence>
<dbReference type="InterPro" id="IPR047817">
    <property type="entry name" value="ABC2_TM_bact-type"/>
</dbReference>
<evidence type="ECO:0000256" key="6">
    <source>
        <dbReference type="ARBA" id="ARBA00022692"/>
    </source>
</evidence>
<dbReference type="GO" id="GO:0015920">
    <property type="term" value="P:lipopolysaccharide transport"/>
    <property type="evidence" value="ECO:0007669"/>
    <property type="project" value="TreeGrafter"/>
</dbReference>
<evidence type="ECO:0000256" key="1">
    <source>
        <dbReference type="ARBA" id="ARBA00004429"/>
    </source>
</evidence>
<dbReference type="GO" id="GO:0046677">
    <property type="term" value="P:response to antibiotic"/>
    <property type="evidence" value="ECO:0007669"/>
    <property type="project" value="UniProtKB-KW"/>
</dbReference>
<comment type="similarity">
    <text evidence="2 10">Belongs to the ABC-2 integral membrane protein family.</text>
</comment>
<feature type="transmembrane region" description="Helical" evidence="10">
    <location>
        <begin position="133"/>
        <end position="158"/>
    </location>
</feature>
<keyword evidence="7 10" id="KW-1133">Transmembrane helix</keyword>
<organism evidence="13 14">
    <name type="scientific">Pedococcus cremeus</name>
    <dbReference type="NCBI Taxonomy" id="587636"/>
    <lineage>
        <taxon>Bacteria</taxon>
        <taxon>Bacillati</taxon>
        <taxon>Actinomycetota</taxon>
        <taxon>Actinomycetes</taxon>
        <taxon>Micrococcales</taxon>
        <taxon>Intrasporangiaceae</taxon>
        <taxon>Pedococcus</taxon>
    </lineage>
</organism>
<dbReference type="InterPro" id="IPR000412">
    <property type="entry name" value="ABC_2_transport"/>
</dbReference>
<dbReference type="Proteomes" id="UP000199019">
    <property type="component" value="Unassembled WGS sequence"/>
</dbReference>
<dbReference type="EMBL" id="FOHB01000002">
    <property type="protein sequence ID" value="SER97013.1"/>
    <property type="molecule type" value="Genomic_DNA"/>
</dbReference>
<dbReference type="AlphaFoldDB" id="A0A1H9TK75"/>
<evidence type="ECO:0000256" key="2">
    <source>
        <dbReference type="ARBA" id="ARBA00007783"/>
    </source>
</evidence>
<accession>A0A1H9TK75</accession>
<sequence length="303" mass="32261">MSDTAAPGLGAGGPASQPGDVPPLVVRGRGGRLAEALGRRYLLSLLVRKELRVRYRASVLGLGWSYVKPAVQFGVYFVALGMVLRQREIGDYAVYLFGGLAVVSTFSEAVSNSTRSVVANADLVRKIYLPRELFPLSSVCVAAVHLAPQLVVLGLGALACGWRPDAVGTVALLASLVLVGTLALGVGLLLGSLNVLFRDLENLVDLLLMVLVWLSPVFYSARRVTDLVGTGSWLDRLYQANPLTVAVELMHRATWANASPGNADLVPSGLLRDTVVAFVLSVGVLVLGQAVFRRLTGRFAQEL</sequence>
<keyword evidence="9" id="KW-0046">Antibiotic resistance</keyword>
<dbReference type="RefSeq" id="WP_245735667.1">
    <property type="nucleotide sequence ID" value="NZ_FOHB01000002.1"/>
</dbReference>
<evidence type="ECO:0000256" key="7">
    <source>
        <dbReference type="ARBA" id="ARBA00022989"/>
    </source>
</evidence>
<keyword evidence="14" id="KW-1185">Reference proteome</keyword>
<dbReference type="GO" id="GO:0043190">
    <property type="term" value="C:ATP-binding cassette (ABC) transporter complex"/>
    <property type="evidence" value="ECO:0007669"/>
    <property type="project" value="InterPro"/>
</dbReference>
<protein>
    <recommendedName>
        <fullName evidence="10">Transport permease protein</fullName>
    </recommendedName>
</protein>
<feature type="transmembrane region" description="Helical" evidence="10">
    <location>
        <begin position="203"/>
        <end position="221"/>
    </location>
</feature>
<evidence type="ECO:0000256" key="10">
    <source>
        <dbReference type="RuleBase" id="RU361157"/>
    </source>
</evidence>
<dbReference type="PRINTS" id="PR00164">
    <property type="entry name" value="ABC2TRNSPORT"/>
</dbReference>
<dbReference type="GO" id="GO:0140359">
    <property type="term" value="F:ABC-type transporter activity"/>
    <property type="evidence" value="ECO:0007669"/>
    <property type="project" value="InterPro"/>
</dbReference>
<evidence type="ECO:0000313" key="13">
    <source>
        <dbReference type="EMBL" id="SER97013.1"/>
    </source>
</evidence>
<keyword evidence="3 10" id="KW-0813">Transport</keyword>
<evidence type="ECO:0000256" key="3">
    <source>
        <dbReference type="ARBA" id="ARBA00022448"/>
    </source>
</evidence>
<evidence type="ECO:0000256" key="8">
    <source>
        <dbReference type="ARBA" id="ARBA00023136"/>
    </source>
</evidence>
<evidence type="ECO:0000256" key="4">
    <source>
        <dbReference type="ARBA" id="ARBA00022475"/>
    </source>
</evidence>
<evidence type="ECO:0000256" key="9">
    <source>
        <dbReference type="ARBA" id="ARBA00023251"/>
    </source>
</evidence>
<dbReference type="PROSITE" id="PS51012">
    <property type="entry name" value="ABC_TM2"/>
    <property type="match status" value="1"/>
</dbReference>
<evidence type="ECO:0000256" key="11">
    <source>
        <dbReference type="SAM" id="MobiDB-lite"/>
    </source>
</evidence>
<keyword evidence="6 10" id="KW-0812">Transmembrane</keyword>
<evidence type="ECO:0000313" key="14">
    <source>
        <dbReference type="Proteomes" id="UP000199019"/>
    </source>
</evidence>
<dbReference type="PANTHER" id="PTHR30413">
    <property type="entry name" value="INNER MEMBRANE TRANSPORT PERMEASE"/>
    <property type="match status" value="1"/>
</dbReference>
<proteinExistence type="inferred from homology"/>
<evidence type="ECO:0000256" key="5">
    <source>
        <dbReference type="ARBA" id="ARBA00022519"/>
    </source>
</evidence>
<gene>
    <name evidence="13" type="ORF">SAMN05216199_1631</name>
</gene>
<dbReference type="Pfam" id="PF01061">
    <property type="entry name" value="ABC2_membrane"/>
    <property type="match status" value="1"/>
</dbReference>
<feature type="transmembrane region" description="Helical" evidence="10">
    <location>
        <begin position="57"/>
        <end position="80"/>
    </location>
</feature>
<name>A0A1H9TK75_9MICO</name>
<keyword evidence="8 10" id="KW-0472">Membrane</keyword>
<feature type="transmembrane region" description="Helical" evidence="10">
    <location>
        <begin position="92"/>
        <end position="112"/>
    </location>
</feature>
<reference evidence="14" key="1">
    <citation type="submission" date="2016-10" db="EMBL/GenBank/DDBJ databases">
        <authorList>
            <person name="Varghese N."/>
            <person name="Submissions S."/>
        </authorList>
    </citation>
    <scope>NUCLEOTIDE SEQUENCE [LARGE SCALE GENOMIC DNA]</scope>
    <source>
        <strain evidence="14">CGMCC 1.6963</strain>
    </source>
</reference>
<keyword evidence="4 10" id="KW-1003">Cell membrane</keyword>